<evidence type="ECO:0000313" key="4">
    <source>
        <dbReference type="EMBL" id="QHN41543.1"/>
    </source>
</evidence>
<name>A0A857MGA4_9ACTN</name>
<dbReference type="RefSeq" id="WP_005183796.1">
    <property type="nucleotide sequence ID" value="NZ_CP045804.1"/>
</dbReference>
<dbReference type="PANTHER" id="PTHR42796">
    <property type="entry name" value="FUMARYLACETOACETATE HYDROLASE DOMAIN-CONTAINING PROTEIN 2A-RELATED"/>
    <property type="match status" value="1"/>
</dbReference>
<comment type="similarity">
    <text evidence="1">Belongs to the FAH family.</text>
</comment>
<dbReference type="GO" id="GO:0016787">
    <property type="term" value="F:hydrolase activity"/>
    <property type="evidence" value="ECO:0007669"/>
    <property type="project" value="UniProtKB-KW"/>
</dbReference>
<proteinExistence type="inferred from homology"/>
<dbReference type="PANTHER" id="PTHR42796:SF4">
    <property type="entry name" value="FUMARYLACETOACETATE HYDROLASE DOMAIN-CONTAINING PROTEIN 2A"/>
    <property type="match status" value="1"/>
</dbReference>
<evidence type="ECO:0000259" key="3">
    <source>
        <dbReference type="Pfam" id="PF01557"/>
    </source>
</evidence>
<dbReference type="AlphaFoldDB" id="A0A857MGA4"/>
<sequence>MKIAVFGPDRRVGIIENDSVIDANGAYAKYLADTGAVRAQEHADAFVPAGLNSFIEEGAAALAASRTAVEHVTGESTGSTTGVHGRQIVFALGQTRLHPPIEGPSRIFAALANFSAHMQAAAKNTTDAATVETINKLQAGGPKYFMKDARAASTDGDPVRYPARTTLMDYEAEVAVVIGKQVRDVAAGDFTPVIYGYTLANDWSIRSNVSFGPDFQYSKNFDTGTGLGPWIVVDESIDPLDIPVGLKVNGEVRQDGNTDQMVHDWGAFGAHLSRDLTLYPGDMILSGTPKGTAVDSSKREPDGTFLDDSAFLKPGDVVEVFSPLLGTLTNEIVKAD</sequence>
<dbReference type="SUPFAM" id="SSF56529">
    <property type="entry name" value="FAH"/>
    <property type="match status" value="1"/>
</dbReference>
<accession>A0A857MGA4</accession>
<gene>
    <name evidence="4" type="ORF">GII30_22410</name>
</gene>
<dbReference type="InterPro" id="IPR036663">
    <property type="entry name" value="Fumarylacetoacetase_C_sf"/>
</dbReference>
<evidence type="ECO:0000256" key="1">
    <source>
        <dbReference type="ARBA" id="ARBA00010211"/>
    </source>
</evidence>
<feature type="domain" description="Fumarylacetoacetase-like C-terminal" evidence="3">
    <location>
        <begin position="107"/>
        <end position="333"/>
    </location>
</feature>
<dbReference type="Gene3D" id="3.90.850.10">
    <property type="entry name" value="Fumarylacetoacetase-like, C-terminal domain"/>
    <property type="match status" value="1"/>
</dbReference>
<dbReference type="GO" id="GO:0046872">
    <property type="term" value="F:metal ion binding"/>
    <property type="evidence" value="ECO:0007669"/>
    <property type="project" value="UniProtKB-KW"/>
</dbReference>
<dbReference type="InterPro" id="IPR051121">
    <property type="entry name" value="FAH"/>
</dbReference>
<dbReference type="Pfam" id="PF01557">
    <property type="entry name" value="FAA_hydrolase"/>
    <property type="match status" value="1"/>
</dbReference>
<reference evidence="4" key="1">
    <citation type="journal article" date="2021" name="Nat. Microbiol.">
        <title>Cocultivation of an ultrasmall environmental parasitic bacterium with lytic ability against bacteria associated with wastewater foams.</title>
        <authorList>
            <person name="Batinovic S."/>
            <person name="Rose J.J.A."/>
            <person name="Ratcliffe J."/>
            <person name="Seviour R.J."/>
            <person name="Petrovski S."/>
        </authorList>
    </citation>
    <scope>NUCLEOTIDE SEQUENCE</scope>
    <source>
        <strain evidence="4">CON44</strain>
    </source>
</reference>
<dbReference type="InterPro" id="IPR011234">
    <property type="entry name" value="Fumarylacetoacetase-like_C"/>
</dbReference>
<keyword evidence="4" id="KW-0378">Hydrolase</keyword>
<protein>
    <submittedName>
        <fullName evidence="4">FAA hydrolase family protein</fullName>
    </submittedName>
</protein>
<organism evidence="4">
    <name type="scientific">Gordonia amarae</name>
    <dbReference type="NCBI Taxonomy" id="36821"/>
    <lineage>
        <taxon>Bacteria</taxon>
        <taxon>Bacillati</taxon>
        <taxon>Actinomycetota</taxon>
        <taxon>Actinomycetes</taxon>
        <taxon>Mycobacteriales</taxon>
        <taxon>Gordoniaceae</taxon>
        <taxon>Gordonia</taxon>
    </lineage>
</organism>
<evidence type="ECO:0000256" key="2">
    <source>
        <dbReference type="ARBA" id="ARBA00022723"/>
    </source>
</evidence>
<dbReference type="EMBL" id="CP045810">
    <property type="protein sequence ID" value="QHN41543.1"/>
    <property type="molecule type" value="Genomic_DNA"/>
</dbReference>
<keyword evidence="2" id="KW-0479">Metal-binding</keyword>
<dbReference type="GO" id="GO:0044281">
    <property type="term" value="P:small molecule metabolic process"/>
    <property type="evidence" value="ECO:0007669"/>
    <property type="project" value="UniProtKB-ARBA"/>
</dbReference>